<keyword evidence="5" id="KW-1185">Reference proteome</keyword>
<name>A0A1M7T3N4_9BRAD</name>
<dbReference type="Gene3D" id="1.10.357.10">
    <property type="entry name" value="Tetracycline Repressor, domain 2"/>
    <property type="match status" value="1"/>
</dbReference>
<dbReference type="Pfam" id="PF17938">
    <property type="entry name" value="TetR_C_29"/>
    <property type="match status" value="1"/>
</dbReference>
<proteinExistence type="predicted"/>
<gene>
    <name evidence="4" type="ORF">SAMN05444170_0695</name>
</gene>
<protein>
    <submittedName>
        <fullName evidence="4">Transcriptional regulator, TetR family</fullName>
    </submittedName>
</protein>
<dbReference type="SUPFAM" id="SSF46689">
    <property type="entry name" value="Homeodomain-like"/>
    <property type="match status" value="1"/>
</dbReference>
<organism evidence="4 5">
    <name type="scientific">Bradyrhizobium erythrophlei</name>
    <dbReference type="NCBI Taxonomy" id="1437360"/>
    <lineage>
        <taxon>Bacteria</taxon>
        <taxon>Pseudomonadati</taxon>
        <taxon>Pseudomonadota</taxon>
        <taxon>Alphaproteobacteria</taxon>
        <taxon>Hyphomicrobiales</taxon>
        <taxon>Nitrobacteraceae</taxon>
        <taxon>Bradyrhizobium</taxon>
    </lineage>
</organism>
<feature type="domain" description="HTH tetR-type" evidence="3">
    <location>
        <begin position="18"/>
        <end position="78"/>
    </location>
</feature>
<keyword evidence="1 2" id="KW-0238">DNA-binding</keyword>
<dbReference type="InterPro" id="IPR041474">
    <property type="entry name" value="NicS_C"/>
</dbReference>
<dbReference type="GO" id="GO:0003677">
    <property type="term" value="F:DNA binding"/>
    <property type="evidence" value="ECO:0007669"/>
    <property type="project" value="UniProtKB-UniRule"/>
</dbReference>
<dbReference type="InterPro" id="IPR036271">
    <property type="entry name" value="Tet_transcr_reg_TetR-rel_C_sf"/>
</dbReference>
<dbReference type="OrthoDB" id="2356263at2"/>
<accession>A0A1M7T3N4</accession>
<evidence type="ECO:0000256" key="2">
    <source>
        <dbReference type="PROSITE-ProRule" id="PRU00335"/>
    </source>
</evidence>
<dbReference type="PROSITE" id="PS50977">
    <property type="entry name" value="HTH_TETR_2"/>
    <property type="match status" value="1"/>
</dbReference>
<dbReference type="Proteomes" id="UP000184096">
    <property type="component" value="Chromosome I"/>
</dbReference>
<dbReference type="InterPro" id="IPR001647">
    <property type="entry name" value="HTH_TetR"/>
</dbReference>
<dbReference type="PRINTS" id="PR00455">
    <property type="entry name" value="HTHTETR"/>
</dbReference>
<dbReference type="PANTHER" id="PTHR30328">
    <property type="entry name" value="TRANSCRIPTIONAL REPRESSOR"/>
    <property type="match status" value="1"/>
</dbReference>
<dbReference type="EMBL" id="LT670849">
    <property type="protein sequence ID" value="SHN65319.1"/>
    <property type="molecule type" value="Genomic_DNA"/>
</dbReference>
<evidence type="ECO:0000313" key="5">
    <source>
        <dbReference type="Proteomes" id="UP000184096"/>
    </source>
</evidence>
<dbReference type="Pfam" id="PF00440">
    <property type="entry name" value="TetR_N"/>
    <property type="match status" value="1"/>
</dbReference>
<dbReference type="InterPro" id="IPR050109">
    <property type="entry name" value="HTH-type_TetR-like_transc_reg"/>
</dbReference>
<reference evidence="5" key="1">
    <citation type="submission" date="2016-11" db="EMBL/GenBank/DDBJ databases">
        <authorList>
            <person name="Varghese N."/>
            <person name="Submissions S."/>
        </authorList>
    </citation>
    <scope>NUCLEOTIDE SEQUENCE [LARGE SCALE GENOMIC DNA]</scope>
    <source>
        <strain evidence="5">GAS401</strain>
    </source>
</reference>
<dbReference type="AlphaFoldDB" id="A0A1M7T3N4"/>
<dbReference type="RefSeq" id="WP_072825794.1">
    <property type="nucleotide sequence ID" value="NZ_LT670849.1"/>
</dbReference>
<evidence type="ECO:0000259" key="3">
    <source>
        <dbReference type="PROSITE" id="PS50977"/>
    </source>
</evidence>
<evidence type="ECO:0000256" key="1">
    <source>
        <dbReference type="ARBA" id="ARBA00023125"/>
    </source>
</evidence>
<dbReference type="PANTHER" id="PTHR30328:SF54">
    <property type="entry name" value="HTH-TYPE TRANSCRIPTIONAL REPRESSOR SCO4008"/>
    <property type="match status" value="1"/>
</dbReference>
<feature type="DNA-binding region" description="H-T-H motif" evidence="2">
    <location>
        <begin position="41"/>
        <end position="60"/>
    </location>
</feature>
<dbReference type="InterPro" id="IPR009057">
    <property type="entry name" value="Homeodomain-like_sf"/>
</dbReference>
<dbReference type="SUPFAM" id="SSF48498">
    <property type="entry name" value="Tetracyclin repressor-like, C-terminal domain"/>
    <property type="match status" value="1"/>
</dbReference>
<sequence length="224" mass="25148">MAVEVAGTAARKATRNPEASRARILDAARQEFVSYGLSGARVDRIANLSGVNKNLIYHYFGSKDALYLAVLEGIYAGLRERQRDEDLRELPPVEGIRRLVESTFDHFVATPELIRLMSVENIHFGEYLKRSRSIKPLYSGLLDTIEILLKRGQSTGIFRPDVDAVDLYLSISGLAYFFLSNQHTLSWLLDRDLAARRRVNKRRQHVVEVVLGYLLGSSLAGAKG</sequence>
<evidence type="ECO:0000313" key="4">
    <source>
        <dbReference type="EMBL" id="SHN65319.1"/>
    </source>
</evidence>